<keyword evidence="3" id="KW-1185">Reference proteome</keyword>
<dbReference type="Gene3D" id="1.10.10.10">
    <property type="entry name" value="Winged helix-like DNA-binding domain superfamily/Winged helix DNA-binding domain"/>
    <property type="match status" value="1"/>
</dbReference>
<dbReference type="Pfam" id="PF01638">
    <property type="entry name" value="HxlR"/>
    <property type="match status" value="1"/>
</dbReference>
<accession>A0A927PFI3</accession>
<dbReference type="Proteomes" id="UP000610846">
    <property type="component" value="Unassembled WGS sequence"/>
</dbReference>
<protein>
    <submittedName>
        <fullName evidence="2">Helix-turn-helix transcriptional regulator</fullName>
    </submittedName>
</protein>
<name>A0A927PFI3_9MICO</name>
<comment type="caution">
    <text evidence="2">The sequence shown here is derived from an EMBL/GenBank/DDBJ whole genome shotgun (WGS) entry which is preliminary data.</text>
</comment>
<dbReference type="PROSITE" id="PS51118">
    <property type="entry name" value="HTH_HXLR"/>
    <property type="match status" value="1"/>
</dbReference>
<reference evidence="2" key="1">
    <citation type="journal article" date="2018" name="Curr. Microbiol.">
        <title>Cellulosimicrobium arenosum sp. nov., Isolated from Marine Sediment Sand.</title>
        <authorList>
            <person name="Oh M."/>
            <person name="Kim J.H."/>
            <person name="Yoon J.H."/>
            <person name="Schumann P."/>
            <person name="Kim W."/>
        </authorList>
    </citation>
    <scope>NUCLEOTIDE SEQUENCE</scope>
    <source>
        <strain evidence="2">KCTC 49039</strain>
    </source>
</reference>
<proteinExistence type="predicted"/>
<dbReference type="InterPro" id="IPR036388">
    <property type="entry name" value="WH-like_DNA-bd_sf"/>
</dbReference>
<dbReference type="AlphaFoldDB" id="A0A927PFI3"/>
<organism evidence="2 3">
    <name type="scientific">Cellulosimicrobium arenosum</name>
    <dbReference type="NCBI Taxonomy" id="2708133"/>
    <lineage>
        <taxon>Bacteria</taxon>
        <taxon>Bacillati</taxon>
        <taxon>Actinomycetota</taxon>
        <taxon>Actinomycetes</taxon>
        <taxon>Micrococcales</taxon>
        <taxon>Promicromonosporaceae</taxon>
        <taxon>Cellulosimicrobium</taxon>
    </lineage>
</organism>
<dbReference type="InterPro" id="IPR002577">
    <property type="entry name" value="HTH_HxlR"/>
</dbReference>
<evidence type="ECO:0000313" key="3">
    <source>
        <dbReference type="Proteomes" id="UP000610846"/>
    </source>
</evidence>
<reference evidence="2" key="2">
    <citation type="submission" date="2020-09" db="EMBL/GenBank/DDBJ databases">
        <authorList>
            <person name="Yu Y."/>
        </authorList>
    </citation>
    <scope>NUCLEOTIDE SEQUENCE</scope>
    <source>
        <strain evidence="2">KCTC 49039</strain>
    </source>
</reference>
<feature type="domain" description="HTH hxlR-type" evidence="1">
    <location>
        <begin position="1"/>
        <end position="53"/>
    </location>
</feature>
<evidence type="ECO:0000313" key="2">
    <source>
        <dbReference type="EMBL" id="MBD8080012.1"/>
    </source>
</evidence>
<dbReference type="SUPFAM" id="SSF46785">
    <property type="entry name" value="Winged helix' DNA-binding domain"/>
    <property type="match status" value="1"/>
</dbReference>
<evidence type="ECO:0000259" key="1">
    <source>
        <dbReference type="PROSITE" id="PS51118"/>
    </source>
</evidence>
<dbReference type="EMBL" id="JACYHB010000011">
    <property type="protein sequence ID" value="MBD8080012.1"/>
    <property type="molecule type" value="Genomic_DNA"/>
</dbReference>
<sequence>MGIVSTQPIDGERLRFTDLQRRIAGISQRMQTRTVRNLERDALVTRTAPQSSP</sequence>
<gene>
    <name evidence="2" type="ORF">IF651_13210</name>
</gene>
<dbReference type="InterPro" id="IPR036390">
    <property type="entry name" value="WH_DNA-bd_sf"/>
</dbReference>